<dbReference type="PANTHER" id="PTHR21047">
    <property type="entry name" value="DTDP-6-DEOXY-D-GLUCOSE-3,5 EPIMERASE"/>
    <property type="match status" value="1"/>
</dbReference>
<dbReference type="AlphaFoldDB" id="A0A1Y5TUU3"/>
<dbReference type="RefSeq" id="WP_085884953.1">
    <property type="nucleotide sequence ID" value="NZ_FWFR01000003.1"/>
</dbReference>
<evidence type="ECO:0000256" key="4">
    <source>
        <dbReference type="ARBA" id="ARBA00019595"/>
    </source>
</evidence>
<dbReference type="Gene3D" id="2.60.120.10">
    <property type="entry name" value="Jelly Rolls"/>
    <property type="match status" value="1"/>
</dbReference>
<evidence type="ECO:0000313" key="9">
    <source>
        <dbReference type="Proteomes" id="UP000193200"/>
    </source>
</evidence>
<dbReference type="InterPro" id="IPR000888">
    <property type="entry name" value="RmlC-like"/>
</dbReference>
<dbReference type="FunCoup" id="A0A1Y5TUU3">
    <property type="interactions" value="366"/>
</dbReference>
<evidence type="ECO:0000256" key="1">
    <source>
        <dbReference type="ARBA" id="ARBA00001298"/>
    </source>
</evidence>
<evidence type="ECO:0000313" key="8">
    <source>
        <dbReference type="EMBL" id="SLN73566.1"/>
    </source>
</evidence>
<dbReference type="InParanoid" id="A0A1Y5TUU3"/>
<evidence type="ECO:0000256" key="6">
    <source>
        <dbReference type="PIRSR" id="PIRSR600888-3"/>
    </source>
</evidence>
<comment type="subunit">
    <text evidence="7">Homodimer.</text>
</comment>
<evidence type="ECO:0000256" key="3">
    <source>
        <dbReference type="ARBA" id="ARBA00012098"/>
    </source>
</evidence>
<dbReference type="PANTHER" id="PTHR21047:SF2">
    <property type="entry name" value="THYMIDINE DIPHOSPHO-4-KETO-RHAMNOSE 3,5-EPIMERASE"/>
    <property type="match status" value="1"/>
</dbReference>
<comment type="similarity">
    <text evidence="7">Belongs to the dTDP-4-dehydrorhamnose 3,5-epimerase family.</text>
</comment>
<dbReference type="CDD" id="cd00438">
    <property type="entry name" value="cupin_RmlC"/>
    <property type="match status" value="1"/>
</dbReference>
<dbReference type="UniPathway" id="UPA00124"/>
<evidence type="ECO:0000256" key="2">
    <source>
        <dbReference type="ARBA" id="ARBA00001997"/>
    </source>
</evidence>
<feature type="active site" description="Proton donor" evidence="5">
    <location>
        <position position="132"/>
    </location>
</feature>
<organism evidence="8 9">
    <name type="scientific">Oceanibacterium hippocampi</name>
    <dbReference type="NCBI Taxonomy" id="745714"/>
    <lineage>
        <taxon>Bacteria</taxon>
        <taxon>Pseudomonadati</taxon>
        <taxon>Pseudomonadota</taxon>
        <taxon>Alphaproteobacteria</taxon>
        <taxon>Sneathiellales</taxon>
        <taxon>Sneathiellaceae</taxon>
        <taxon>Oceanibacterium</taxon>
    </lineage>
</organism>
<comment type="catalytic activity">
    <reaction evidence="1 7">
        <text>dTDP-4-dehydro-6-deoxy-alpha-D-glucose = dTDP-4-dehydro-beta-L-rhamnose</text>
        <dbReference type="Rhea" id="RHEA:16969"/>
        <dbReference type="ChEBI" id="CHEBI:57649"/>
        <dbReference type="ChEBI" id="CHEBI:62830"/>
        <dbReference type="EC" id="5.1.3.13"/>
    </reaction>
</comment>
<dbReference type="GO" id="GO:0000271">
    <property type="term" value="P:polysaccharide biosynthetic process"/>
    <property type="evidence" value="ECO:0007669"/>
    <property type="project" value="TreeGrafter"/>
</dbReference>
<keyword evidence="9" id="KW-1185">Reference proteome</keyword>
<dbReference type="InterPro" id="IPR011051">
    <property type="entry name" value="RmlC_Cupin_sf"/>
</dbReference>
<sequence>MRIADTAIPGIKILTPQRHEDERGYFAEVWRQDRFAEAGIPGPFVQDNHALSRRAGTVRGLHYQLPPRAQGKLVRVVRGRVYDVAVDVRRGSPDFGRHVAATLDAAEGNQLWIPPGFAHGYCTLEDDCELLYKVTDFYSPDDEAGILWNDAALAIDWPVGAAWAEISGRDRALPPLAEQTRLFEPGPT</sequence>
<dbReference type="OrthoDB" id="9800680at2"/>
<dbReference type="EMBL" id="FWFR01000003">
    <property type="protein sequence ID" value="SLN73566.1"/>
    <property type="molecule type" value="Genomic_DNA"/>
</dbReference>
<dbReference type="GO" id="GO:0008830">
    <property type="term" value="F:dTDP-4-dehydrorhamnose 3,5-epimerase activity"/>
    <property type="evidence" value="ECO:0007669"/>
    <property type="project" value="UniProtKB-UniRule"/>
</dbReference>
<gene>
    <name evidence="8" type="primary">rfbC_2</name>
    <name evidence="8" type="ORF">OCH7691_03624</name>
</gene>
<name>A0A1Y5TUU3_9PROT</name>
<comment type="function">
    <text evidence="2 7">Catalyzes the epimerization of the C3' and C5'positions of dTDP-6-deoxy-D-xylo-4-hexulose, forming dTDP-6-deoxy-L-lyxo-4-hexulose.</text>
</comment>
<proteinExistence type="inferred from homology"/>
<dbReference type="GO" id="GO:0019305">
    <property type="term" value="P:dTDP-rhamnose biosynthetic process"/>
    <property type="evidence" value="ECO:0007669"/>
    <property type="project" value="UniProtKB-UniRule"/>
</dbReference>
<evidence type="ECO:0000256" key="7">
    <source>
        <dbReference type="RuleBase" id="RU364069"/>
    </source>
</evidence>
<dbReference type="Pfam" id="PF00908">
    <property type="entry name" value="dTDP_sugar_isom"/>
    <property type="match status" value="1"/>
</dbReference>
<feature type="active site" description="Proton acceptor" evidence="5">
    <location>
        <position position="62"/>
    </location>
</feature>
<dbReference type="InterPro" id="IPR014710">
    <property type="entry name" value="RmlC-like_jellyroll"/>
</dbReference>
<dbReference type="Proteomes" id="UP000193200">
    <property type="component" value="Unassembled WGS sequence"/>
</dbReference>
<dbReference type="EC" id="5.1.3.13" evidence="3 7"/>
<dbReference type="SUPFAM" id="SSF51182">
    <property type="entry name" value="RmlC-like cupins"/>
    <property type="match status" value="1"/>
</dbReference>
<dbReference type="GO" id="GO:0005829">
    <property type="term" value="C:cytosol"/>
    <property type="evidence" value="ECO:0007669"/>
    <property type="project" value="TreeGrafter"/>
</dbReference>
<comment type="pathway">
    <text evidence="7">Carbohydrate biosynthesis; dTDP-L-rhamnose biosynthesis.</text>
</comment>
<keyword evidence="7 8" id="KW-0413">Isomerase</keyword>
<evidence type="ECO:0000256" key="5">
    <source>
        <dbReference type="PIRSR" id="PIRSR600888-1"/>
    </source>
</evidence>
<feature type="site" description="Participates in a stacking interaction with the thymidine ring of dTDP-4-oxo-6-deoxyglucose" evidence="6">
    <location>
        <position position="138"/>
    </location>
</feature>
<dbReference type="NCBIfam" id="TIGR01221">
    <property type="entry name" value="rmlC"/>
    <property type="match status" value="1"/>
</dbReference>
<accession>A0A1Y5TUU3</accession>
<protein>
    <recommendedName>
        <fullName evidence="4 7">dTDP-4-dehydrorhamnose 3,5-epimerase</fullName>
        <ecNumber evidence="3 7">5.1.3.13</ecNumber>
    </recommendedName>
    <alternativeName>
        <fullName evidence="7">Thymidine diphospho-4-keto-rhamnose 3,5-epimerase</fullName>
    </alternativeName>
</protein>
<reference evidence="8 9" key="1">
    <citation type="submission" date="2017-03" db="EMBL/GenBank/DDBJ databases">
        <authorList>
            <person name="Afonso C.L."/>
            <person name="Miller P.J."/>
            <person name="Scott M.A."/>
            <person name="Spackman E."/>
            <person name="Goraichik I."/>
            <person name="Dimitrov K.M."/>
            <person name="Suarez D.L."/>
            <person name="Swayne D.E."/>
        </authorList>
    </citation>
    <scope>NUCLEOTIDE SEQUENCE [LARGE SCALE GENOMIC DNA]</scope>
    <source>
        <strain evidence="8 9">CECT 7691</strain>
    </source>
</reference>